<evidence type="ECO:0000313" key="1">
    <source>
        <dbReference type="EMBL" id="KKN88330.1"/>
    </source>
</evidence>
<protein>
    <recommendedName>
        <fullName evidence="2">Terminase large subunit gp17-like C-terminal domain-containing protein</fullName>
    </recommendedName>
</protein>
<proteinExistence type="predicted"/>
<dbReference type="InterPro" id="IPR027417">
    <property type="entry name" value="P-loop_NTPase"/>
</dbReference>
<organism evidence="1">
    <name type="scientific">marine sediment metagenome</name>
    <dbReference type="NCBI Taxonomy" id="412755"/>
    <lineage>
        <taxon>unclassified sequences</taxon>
        <taxon>metagenomes</taxon>
        <taxon>ecological metagenomes</taxon>
    </lineage>
</organism>
<evidence type="ECO:0008006" key="2">
    <source>
        <dbReference type="Google" id="ProtNLM"/>
    </source>
</evidence>
<dbReference type="AlphaFoldDB" id="A0A0F9U538"/>
<comment type="caution">
    <text evidence="1">The sequence shown here is derived from an EMBL/GenBank/DDBJ whole genome shotgun (WGS) entry which is preliminary data.</text>
</comment>
<name>A0A0F9U538_9ZZZZ</name>
<reference evidence="1" key="1">
    <citation type="journal article" date="2015" name="Nature">
        <title>Complex archaea that bridge the gap between prokaryotes and eukaryotes.</title>
        <authorList>
            <person name="Spang A."/>
            <person name="Saw J.H."/>
            <person name="Jorgensen S.L."/>
            <person name="Zaremba-Niedzwiedzka K."/>
            <person name="Martijn J."/>
            <person name="Lind A.E."/>
            <person name="van Eijk R."/>
            <person name="Schleper C."/>
            <person name="Guy L."/>
            <person name="Ettema T.J."/>
        </authorList>
    </citation>
    <scope>NUCLEOTIDE SEQUENCE</scope>
</reference>
<accession>A0A0F9U538</accession>
<dbReference type="Gene3D" id="3.40.50.300">
    <property type="entry name" value="P-loop containing nucleotide triphosphate hydrolases"/>
    <property type="match status" value="1"/>
</dbReference>
<dbReference type="EMBL" id="LAZR01000129">
    <property type="protein sequence ID" value="KKN88330.1"/>
    <property type="molecule type" value="Genomic_DNA"/>
</dbReference>
<gene>
    <name evidence="1" type="ORF">LCGC14_0248920</name>
</gene>
<dbReference type="Gene3D" id="3.30.420.240">
    <property type="match status" value="1"/>
</dbReference>
<sequence length="516" mass="58342">MKEQTEEDIKLLEAYREKASNSFLTFLKGLTIPSATGPQVFDDCLYPFQLEFFQDVAPALEAVRLGHMPPKRRFWVERTKKASKDGDIAVCLLWLVAFAVRPTRFQAGAADREQAAIIRDRITDILHWNPWLNELVTVHTWNVKSENDLATLRILAADIAGSHGATPDLLVLDELSHITKWEFIENLMDNATGVPQGVVIVATNAGFKGTKADVLRKNAIESEDWYTHFWQRPSPWLNKTDLADAKRRNPATRYNRLYWGKWASGKGDALDEEDIDRCFSYGIRSLVRPEEGWQYIAGLDLGIKNDHSGLVILGVNEREGVIRTAWYRDWAPNPKTGEVDLVDVQDTCEAMSKAFGIWWFGFDPHQATLMAQQLRRKRIPMQEMVFNGKNLDDMAQSFLQVVENGVLQCYDDGEGTLRRDFGKFNIVERANGFKLESVSDEYGHADVGTALVICLPKAVSMLEGKIGGLLPGDVLVEENDSPLTEKEVDDMPEELRDIYNSVEEPIGTGVDDWQTF</sequence>